<evidence type="ECO:0000313" key="3">
    <source>
        <dbReference type="Proteomes" id="UP000762253"/>
    </source>
</evidence>
<proteinExistence type="predicted"/>
<sequence length="204" mass="22522">MKLELFSQVLTAVTQSLAIASLSTFPIIAAINQPSFANSNKFSCEKRNGTPVTMVRTSRGNETFIRWVVRDFKAFPPEKRCAIVSARFQQYYDNGSVYITSKDNFKGYPVLCIASRKGGSCANDEDVLVTLKPGTDTGRVLRQILDFRRGADAKPIELSGRQYVSYSDGDLYVDVKQLVDTDDSAGGNKSVTNIPSSASLEHRF</sequence>
<feature type="region of interest" description="Disordered" evidence="1">
    <location>
        <begin position="184"/>
        <end position="204"/>
    </location>
</feature>
<dbReference type="RefSeq" id="WP_169267278.1">
    <property type="nucleotide sequence ID" value="NZ_QMEC01000115.1"/>
</dbReference>
<gene>
    <name evidence="2" type="ORF">DP115_24325</name>
</gene>
<reference evidence="2 3" key="1">
    <citation type="submission" date="2018-06" db="EMBL/GenBank/DDBJ databases">
        <title>Comparative genomics of Brasilonema spp. strains.</title>
        <authorList>
            <person name="Alvarenga D.O."/>
            <person name="Fiore M.F."/>
            <person name="Varani A.M."/>
        </authorList>
    </citation>
    <scope>NUCLEOTIDE SEQUENCE [LARGE SCALE GENOMIC DNA]</scope>
    <source>
        <strain evidence="2 3">UFV-OR1</strain>
    </source>
</reference>
<comment type="caution">
    <text evidence="2">The sequence shown here is derived from an EMBL/GenBank/DDBJ whole genome shotgun (WGS) entry which is preliminary data.</text>
</comment>
<accession>A0ABX1MFB3</accession>
<dbReference type="Pfam" id="PF14218">
    <property type="entry name" value="COP23"/>
    <property type="match status" value="1"/>
</dbReference>
<name>A0ABX1MFB3_9CYAN</name>
<evidence type="ECO:0000313" key="2">
    <source>
        <dbReference type="EMBL" id="NMF65711.1"/>
    </source>
</evidence>
<dbReference type="InterPro" id="IPR025478">
    <property type="entry name" value="COP23"/>
</dbReference>
<evidence type="ECO:0000256" key="1">
    <source>
        <dbReference type="SAM" id="MobiDB-lite"/>
    </source>
</evidence>
<organism evidence="2 3">
    <name type="scientific">Brasilonema octagenarum UFV-OR1</name>
    <dbReference type="NCBI Taxonomy" id="417115"/>
    <lineage>
        <taxon>Bacteria</taxon>
        <taxon>Bacillati</taxon>
        <taxon>Cyanobacteriota</taxon>
        <taxon>Cyanophyceae</taxon>
        <taxon>Nostocales</taxon>
        <taxon>Scytonemataceae</taxon>
        <taxon>Brasilonema</taxon>
        <taxon>Octagenarum group</taxon>
    </lineage>
</organism>
<protein>
    <submittedName>
        <fullName evidence="2">Uncharacterized protein</fullName>
    </submittedName>
</protein>
<keyword evidence="3" id="KW-1185">Reference proteome</keyword>
<dbReference type="EMBL" id="QMEC01000115">
    <property type="protein sequence ID" value="NMF65711.1"/>
    <property type="molecule type" value="Genomic_DNA"/>
</dbReference>
<dbReference type="Proteomes" id="UP000762253">
    <property type="component" value="Unassembled WGS sequence"/>
</dbReference>
<feature type="compositionally biased region" description="Polar residues" evidence="1">
    <location>
        <begin position="187"/>
        <end position="204"/>
    </location>
</feature>